<gene>
    <name evidence="1" type="ORF">Faunusvirus5_31</name>
</gene>
<dbReference type="EMBL" id="MK072136">
    <property type="protein sequence ID" value="AYV79222.1"/>
    <property type="molecule type" value="Genomic_DNA"/>
</dbReference>
<reference evidence="1" key="1">
    <citation type="submission" date="2018-10" db="EMBL/GenBank/DDBJ databases">
        <title>Hidden diversity of soil giant viruses.</title>
        <authorList>
            <person name="Schulz F."/>
            <person name="Alteio L."/>
            <person name="Goudeau D."/>
            <person name="Ryan E.M."/>
            <person name="Malmstrom R.R."/>
            <person name="Blanchard J."/>
            <person name="Woyke T."/>
        </authorList>
    </citation>
    <scope>NUCLEOTIDE SEQUENCE</scope>
    <source>
        <strain evidence="1">FNV1</strain>
    </source>
</reference>
<proteinExistence type="predicted"/>
<organism evidence="1">
    <name type="scientific">Faunusvirus sp</name>
    <dbReference type="NCBI Taxonomy" id="2487766"/>
    <lineage>
        <taxon>Viruses</taxon>
        <taxon>Varidnaviria</taxon>
        <taxon>Bamfordvirae</taxon>
        <taxon>Nucleocytoviricota</taxon>
        <taxon>Megaviricetes</taxon>
        <taxon>Imitervirales</taxon>
        <taxon>Mimiviridae</taxon>
    </lineage>
</organism>
<protein>
    <submittedName>
        <fullName evidence="1">Uncharacterized protein</fullName>
    </submittedName>
</protein>
<sequence>MSYKKFTQTLCKFIFQGFNILQLTIFILLKKQIYDILNYYIITTSKKTTFNKTRLKNIFVEKVKYLI</sequence>
<name>A0A3G4ZWD4_9VIRU</name>
<accession>A0A3G4ZWD4</accession>
<evidence type="ECO:0000313" key="1">
    <source>
        <dbReference type="EMBL" id="AYV79222.1"/>
    </source>
</evidence>